<evidence type="ECO:0000313" key="2">
    <source>
        <dbReference type="Proteomes" id="UP001597319"/>
    </source>
</evidence>
<name>A0ABW5LEE4_9FLAO</name>
<dbReference type="RefSeq" id="WP_378290409.1">
    <property type="nucleotide sequence ID" value="NZ_JBHULE010000008.1"/>
</dbReference>
<dbReference type="Proteomes" id="UP001597319">
    <property type="component" value="Unassembled WGS sequence"/>
</dbReference>
<protein>
    <submittedName>
        <fullName evidence="1">Uncharacterized protein</fullName>
    </submittedName>
</protein>
<keyword evidence="2" id="KW-1185">Reference proteome</keyword>
<evidence type="ECO:0000313" key="1">
    <source>
        <dbReference type="EMBL" id="MFD2562108.1"/>
    </source>
</evidence>
<gene>
    <name evidence="1" type="ORF">ACFSR1_05465</name>
</gene>
<proteinExistence type="predicted"/>
<accession>A0ABW5LEE4</accession>
<comment type="caution">
    <text evidence="1">The sequence shown here is derived from an EMBL/GenBank/DDBJ whole genome shotgun (WGS) entry which is preliminary data.</text>
</comment>
<organism evidence="1 2">
    <name type="scientific">Aquimarina rubra</name>
    <dbReference type="NCBI Taxonomy" id="1920033"/>
    <lineage>
        <taxon>Bacteria</taxon>
        <taxon>Pseudomonadati</taxon>
        <taxon>Bacteroidota</taxon>
        <taxon>Flavobacteriia</taxon>
        <taxon>Flavobacteriales</taxon>
        <taxon>Flavobacteriaceae</taxon>
        <taxon>Aquimarina</taxon>
    </lineage>
</organism>
<reference evidence="2" key="1">
    <citation type="journal article" date="2019" name="Int. J. Syst. Evol. Microbiol.">
        <title>The Global Catalogue of Microorganisms (GCM) 10K type strain sequencing project: providing services to taxonomists for standard genome sequencing and annotation.</title>
        <authorList>
            <consortium name="The Broad Institute Genomics Platform"/>
            <consortium name="The Broad Institute Genome Sequencing Center for Infectious Disease"/>
            <person name="Wu L."/>
            <person name="Ma J."/>
        </authorList>
    </citation>
    <scope>NUCLEOTIDE SEQUENCE [LARGE SCALE GENOMIC DNA]</scope>
    <source>
        <strain evidence="2">KCTC 52274</strain>
    </source>
</reference>
<sequence>MRKILIVLITVLITALTYSQKDTLQVKLDSIIEEANLLYSYEKVAWNSTDLLMSNRKLKKNYGGYIIYHSNDTIYASFIDKTQKNRIAKYCFTTSDLSKPFESIIKKSDLSKIEKELLDIKIKIVNQLSDPKYKIGFPNGFNPNLVFIKDKEEYRLYIIMGTTESGVIPFGNDYLFTTGMKGNIKDWKKFHSRLIPAQSKGPNGEIVLSAIHSHLKGTPYITATDICTFRLYAELCEMKEFMVLSTANGKYFKYNLNTNKVEIAEP</sequence>
<dbReference type="EMBL" id="JBHULE010000008">
    <property type="protein sequence ID" value="MFD2562108.1"/>
    <property type="molecule type" value="Genomic_DNA"/>
</dbReference>